<gene>
    <name evidence="2" type="ORF">F2Q69_00031412</name>
</gene>
<dbReference type="AlphaFoldDB" id="A0A8S9S6D3"/>
<comment type="caution">
    <text evidence="2">The sequence shown here is derived from an EMBL/GenBank/DDBJ whole genome shotgun (WGS) entry which is preliminary data.</text>
</comment>
<feature type="region of interest" description="Disordered" evidence="1">
    <location>
        <begin position="1"/>
        <end position="24"/>
    </location>
</feature>
<proteinExistence type="predicted"/>
<sequence>MIMDFMDSETQPPDDSPHLETSFNAPRPLAPECKSFKWKIQVIDSEGSVEGKMVTSKDVWKLQSSKVIVHFDEISGQPIGDSCGLLGSWLGQLSNDVNLLPINYSDGRMVNTHTKRKAWDVIQNRPNNVPEEQWEHFVHMRFTEKCKEALTTLLNQNSQVFGPGRPGRVRCVGRGPTPSKLVRRCTATRQEVENSEMVVGLQTQVKELSDQVKGMSTFIQQIISTSTGEQARAWAASFAVAFSNIPNPPFANIPTPSNPNQ</sequence>
<evidence type="ECO:0000256" key="1">
    <source>
        <dbReference type="SAM" id="MobiDB-lite"/>
    </source>
</evidence>
<evidence type="ECO:0000313" key="3">
    <source>
        <dbReference type="Proteomes" id="UP000712600"/>
    </source>
</evidence>
<evidence type="ECO:0000313" key="2">
    <source>
        <dbReference type="EMBL" id="KAF3589231.1"/>
    </source>
</evidence>
<name>A0A8S9S6D3_BRACR</name>
<organism evidence="2 3">
    <name type="scientific">Brassica cretica</name>
    <name type="common">Mustard</name>
    <dbReference type="NCBI Taxonomy" id="69181"/>
    <lineage>
        <taxon>Eukaryota</taxon>
        <taxon>Viridiplantae</taxon>
        <taxon>Streptophyta</taxon>
        <taxon>Embryophyta</taxon>
        <taxon>Tracheophyta</taxon>
        <taxon>Spermatophyta</taxon>
        <taxon>Magnoliopsida</taxon>
        <taxon>eudicotyledons</taxon>
        <taxon>Gunneridae</taxon>
        <taxon>Pentapetalae</taxon>
        <taxon>rosids</taxon>
        <taxon>malvids</taxon>
        <taxon>Brassicales</taxon>
        <taxon>Brassicaceae</taxon>
        <taxon>Brassiceae</taxon>
        <taxon>Brassica</taxon>
    </lineage>
</organism>
<reference evidence="2" key="1">
    <citation type="submission" date="2019-12" db="EMBL/GenBank/DDBJ databases">
        <title>Genome sequencing and annotation of Brassica cretica.</title>
        <authorList>
            <person name="Studholme D.J."/>
            <person name="Sarris P."/>
        </authorList>
    </citation>
    <scope>NUCLEOTIDE SEQUENCE</scope>
    <source>
        <strain evidence="2">PFS-109/04</strain>
        <tissue evidence="2">Leaf</tissue>
    </source>
</reference>
<feature type="non-terminal residue" evidence="2">
    <location>
        <position position="1"/>
    </location>
</feature>
<dbReference type="Proteomes" id="UP000712600">
    <property type="component" value="Unassembled WGS sequence"/>
</dbReference>
<dbReference type="EMBL" id="QGKX02000088">
    <property type="protein sequence ID" value="KAF3589231.1"/>
    <property type="molecule type" value="Genomic_DNA"/>
</dbReference>
<feature type="compositionally biased region" description="Polar residues" evidence="1">
    <location>
        <begin position="8"/>
        <end position="24"/>
    </location>
</feature>
<accession>A0A8S9S6D3</accession>
<protein>
    <submittedName>
        <fullName evidence="2">Uncharacterized protein</fullName>
    </submittedName>
</protein>